<dbReference type="GeneID" id="303560654"/>
<dbReference type="PANTHER" id="PTHR43823:SF3">
    <property type="entry name" value="MULTIDRUG EXPORT PROTEIN MEPA"/>
    <property type="match status" value="1"/>
</dbReference>
<keyword evidence="5" id="KW-1003">Cell membrane</keyword>
<feature type="transmembrane region" description="Helical" evidence="10">
    <location>
        <begin position="47"/>
        <end position="74"/>
    </location>
</feature>
<keyword evidence="6 10" id="KW-0812">Transmembrane</keyword>
<dbReference type="Pfam" id="PF01554">
    <property type="entry name" value="MatE"/>
    <property type="match status" value="2"/>
</dbReference>
<evidence type="ECO:0000256" key="1">
    <source>
        <dbReference type="ARBA" id="ARBA00004651"/>
    </source>
</evidence>
<dbReference type="GO" id="GO:0015297">
    <property type="term" value="F:antiporter activity"/>
    <property type="evidence" value="ECO:0007669"/>
    <property type="project" value="InterPro"/>
</dbReference>
<comment type="similarity">
    <text evidence="2">Belongs to the multi antimicrobial extrusion (MATE) (TC 2.A.66.1) family. MepA subfamily.</text>
</comment>
<accession>A0A9N7JKP2</accession>
<dbReference type="InterPro" id="IPR045070">
    <property type="entry name" value="MATE_MepA-like"/>
</dbReference>
<dbReference type="PIRSF" id="PIRSF006603">
    <property type="entry name" value="DinF"/>
    <property type="match status" value="1"/>
</dbReference>
<feature type="transmembrane region" description="Helical" evidence="10">
    <location>
        <begin position="236"/>
        <end position="260"/>
    </location>
</feature>
<comment type="subcellular location">
    <subcellularLocation>
        <location evidence="1">Cell membrane</location>
        <topology evidence="1">Multi-pass membrane protein</topology>
    </subcellularLocation>
</comment>
<evidence type="ECO:0000313" key="12">
    <source>
        <dbReference type="EMBL" id="USS01004.1"/>
    </source>
</evidence>
<dbReference type="GO" id="GO:0005886">
    <property type="term" value="C:plasma membrane"/>
    <property type="evidence" value="ECO:0007669"/>
    <property type="project" value="UniProtKB-SubCell"/>
</dbReference>
<evidence type="ECO:0000256" key="2">
    <source>
        <dbReference type="ARBA" id="ARBA00008417"/>
    </source>
</evidence>
<evidence type="ECO:0000256" key="6">
    <source>
        <dbReference type="ARBA" id="ARBA00022692"/>
    </source>
</evidence>
<keyword evidence="4" id="KW-0813">Transport</keyword>
<feature type="transmembrane region" description="Helical" evidence="10">
    <location>
        <begin position="196"/>
        <end position="216"/>
    </location>
</feature>
<keyword evidence="9" id="KW-0046">Antibiotic resistance</keyword>
<dbReference type="KEGG" id="csep:CP523_08205"/>
<proteinExistence type="inferred from homology"/>
<evidence type="ECO:0000256" key="7">
    <source>
        <dbReference type="ARBA" id="ARBA00022989"/>
    </source>
</evidence>
<evidence type="ECO:0000256" key="3">
    <source>
        <dbReference type="ARBA" id="ARBA00022106"/>
    </source>
</evidence>
<dbReference type="Proteomes" id="UP001055437">
    <property type="component" value="Chromosome"/>
</dbReference>
<dbReference type="AlphaFoldDB" id="A0A9N7JKP2"/>
<evidence type="ECO:0000256" key="10">
    <source>
        <dbReference type="SAM" id="Phobius"/>
    </source>
</evidence>
<feature type="transmembrane region" description="Helical" evidence="10">
    <location>
        <begin position="138"/>
        <end position="155"/>
    </location>
</feature>
<dbReference type="GO" id="GO:0046677">
    <property type="term" value="P:response to antibiotic"/>
    <property type="evidence" value="ECO:0007669"/>
    <property type="project" value="UniProtKB-KW"/>
</dbReference>
<dbReference type="NCBIfam" id="TIGR00797">
    <property type="entry name" value="matE"/>
    <property type="match status" value="1"/>
</dbReference>
<keyword evidence="14" id="KW-1185">Reference proteome</keyword>
<dbReference type="InterPro" id="IPR051327">
    <property type="entry name" value="MATE_MepA_subfamily"/>
</dbReference>
<dbReference type="InterPro" id="IPR048279">
    <property type="entry name" value="MdtK-like"/>
</dbReference>
<organism evidence="11 13">
    <name type="scientific">Clostridium septicum</name>
    <dbReference type="NCBI Taxonomy" id="1504"/>
    <lineage>
        <taxon>Bacteria</taxon>
        <taxon>Bacillati</taxon>
        <taxon>Bacillota</taxon>
        <taxon>Clostridia</taxon>
        <taxon>Eubacteriales</taxon>
        <taxon>Clostridiaceae</taxon>
        <taxon>Clostridium</taxon>
    </lineage>
</organism>
<dbReference type="InterPro" id="IPR002528">
    <property type="entry name" value="MATE_fam"/>
</dbReference>
<protein>
    <recommendedName>
        <fullName evidence="3">Multidrug export protein MepA</fullName>
    </recommendedName>
</protein>
<reference evidence="12" key="2">
    <citation type="submission" date="2022-06" db="EMBL/GenBank/DDBJ databases">
        <authorList>
            <person name="Holder M.E."/>
            <person name="Ajami N.J."/>
            <person name="Petrosino J.F."/>
        </authorList>
    </citation>
    <scope>NUCLEOTIDE SEQUENCE</scope>
    <source>
        <strain evidence="12">RMA 8861</strain>
    </source>
</reference>
<dbReference type="EMBL" id="CP099799">
    <property type="protein sequence ID" value="USS01004.1"/>
    <property type="molecule type" value="Genomic_DNA"/>
</dbReference>
<dbReference type="CDD" id="cd13143">
    <property type="entry name" value="MATE_MepA_like"/>
    <property type="match status" value="1"/>
</dbReference>
<dbReference type="OrthoDB" id="9811110at2"/>
<evidence type="ECO:0000313" key="14">
    <source>
        <dbReference type="Proteomes" id="UP001055437"/>
    </source>
</evidence>
<feature type="transmembrane region" description="Helical" evidence="10">
    <location>
        <begin position="12"/>
        <end position="35"/>
    </location>
</feature>
<evidence type="ECO:0000313" key="11">
    <source>
        <dbReference type="EMBL" id="AYE34408.1"/>
    </source>
</evidence>
<dbReference type="PANTHER" id="PTHR43823">
    <property type="entry name" value="SPORULATION PROTEIN YKVU"/>
    <property type="match status" value="1"/>
</dbReference>
<feature type="transmembrane region" description="Helical" evidence="10">
    <location>
        <begin position="395"/>
        <end position="413"/>
    </location>
</feature>
<evidence type="ECO:0000256" key="9">
    <source>
        <dbReference type="ARBA" id="ARBA00023251"/>
    </source>
</evidence>
<feature type="transmembrane region" description="Helical" evidence="10">
    <location>
        <begin position="419"/>
        <end position="440"/>
    </location>
</feature>
<keyword evidence="8 10" id="KW-0472">Membrane</keyword>
<feature type="transmembrane region" description="Helical" evidence="10">
    <location>
        <begin position="318"/>
        <end position="340"/>
    </location>
</feature>
<feature type="transmembrane region" description="Helical" evidence="10">
    <location>
        <begin position="272"/>
        <end position="294"/>
    </location>
</feature>
<dbReference type="EMBL" id="CP023671">
    <property type="protein sequence ID" value="AYE34408.1"/>
    <property type="molecule type" value="Genomic_DNA"/>
</dbReference>
<sequence>MNKQKRLGEESIPKLLISFSVPAIIGMLVNTFYNIVDRMFIGHIPDIGQLALTGVGVTMPIVSIILGFGLLLGVGTSARVSLNLGLGNKEDAEKLIGNSLTLSIILSVLITFIGLTFSTKLLRSFAASDSTIIYAKDYINIIYFGTIFNLMAFSLNHSIRSDGNPRIAMFSMLIGAITNIVLDPIFIFVLNLGVKGAAIATVISQLVSCIWVISYFTKGKSYIKLRKENLKLEKRIVMAIVTIGMSPFAMQIAQSLVQVIANNSLKMYGGDLAIGAMAIIASITMIFSMPIIGLNQGAQPIIGYNYGAKKYHRVKETVTYGTIIATIIMIIGFILVQLFPHILIRMFNKDPNLVDIATNGLRIFLCMIPFIGFQIVSSSYFQAVGKAKISMFLSLLRQVILLIPFMIILPKFITPSLNGIWIAGAASDLLSAIITGILFYNSVRKLKEVQN</sequence>
<dbReference type="RefSeq" id="WP_066674698.1">
    <property type="nucleotide sequence ID" value="NZ_CABMIZ010000006.1"/>
</dbReference>
<dbReference type="Proteomes" id="UP000280586">
    <property type="component" value="Chromosome"/>
</dbReference>
<evidence type="ECO:0000256" key="5">
    <source>
        <dbReference type="ARBA" id="ARBA00022475"/>
    </source>
</evidence>
<keyword evidence="7 10" id="KW-1133">Transmembrane helix</keyword>
<feature type="transmembrane region" description="Helical" evidence="10">
    <location>
        <begin position="167"/>
        <end position="190"/>
    </location>
</feature>
<evidence type="ECO:0000313" key="13">
    <source>
        <dbReference type="Proteomes" id="UP000280586"/>
    </source>
</evidence>
<feature type="transmembrane region" description="Helical" evidence="10">
    <location>
        <begin position="360"/>
        <end position="383"/>
    </location>
</feature>
<dbReference type="GO" id="GO:0042910">
    <property type="term" value="F:xenobiotic transmembrane transporter activity"/>
    <property type="evidence" value="ECO:0007669"/>
    <property type="project" value="InterPro"/>
</dbReference>
<evidence type="ECO:0000256" key="4">
    <source>
        <dbReference type="ARBA" id="ARBA00022448"/>
    </source>
</evidence>
<reference evidence="11 13" key="1">
    <citation type="submission" date="2017-09" db="EMBL/GenBank/DDBJ databases">
        <authorList>
            <person name="Thomas P."/>
            <person name="Seyboldt C."/>
        </authorList>
    </citation>
    <scope>NUCLEOTIDE SEQUENCE [LARGE SCALE GENOMIC DNA]</scope>
    <source>
        <strain evidence="11 13">DSM 7534</strain>
    </source>
</reference>
<evidence type="ECO:0000256" key="8">
    <source>
        <dbReference type="ARBA" id="ARBA00023136"/>
    </source>
</evidence>
<name>A0A9N7JKP2_CLOSE</name>
<feature type="transmembrane region" description="Helical" evidence="10">
    <location>
        <begin position="95"/>
        <end position="118"/>
    </location>
</feature>
<gene>
    <name evidence="11" type="ORF">CP523_08205</name>
    <name evidence="12" type="ORF">NH397_00540</name>
</gene>